<proteinExistence type="predicted"/>
<name>A0A4Y7KC71_PAPSO</name>
<dbReference type="Gramene" id="RZC69751">
    <property type="protein sequence ID" value="RZC69751"/>
    <property type="gene ID" value="C5167_032889"/>
</dbReference>
<evidence type="ECO:0000313" key="1">
    <source>
        <dbReference type="EMBL" id="RZC69751.1"/>
    </source>
</evidence>
<gene>
    <name evidence="1" type="ORF">C5167_032889</name>
</gene>
<organism evidence="1 2">
    <name type="scientific">Papaver somniferum</name>
    <name type="common">Opium poppy</name>
    <dbReference type="NCBI Taxonomy" id="3469"/>
    <lineage>
        <taxon>Eukaryota</taxon>
        <taxon>Viridiplantae</taxon>
        <taxon>Streptophyta</taxon>
        <taxon>Embryophyta</taxon>
        <taxon>Tracheophyta</taxon>
        <taxon>Spermatophyta</taxon>
        <taxon>Magnoliopsida</taxon>
        <taxon>Ranunculales</taxon>
        <taxon>Papaveraceae</taxon>
        <taxon>Papaveroideae</taxon>
        <taxon>Papaver</taxon>
    </lineage>
</organism>
<protein>
    <submittedName>
        <fullName evidence="1">Uncharacterized protein</fullName>
    </submittedName>
</protein>
<reference evidence="1 2" key="1">
    <citation type="journal article" date="2018" name="Science">
        <title>The opium poppy genome and morphinan production.</title>
        <authorList>
            <person name="Guo L."/>
            <person name="Winzer T."/>
            <person name="Yang X."/>
            <person name="Li Y."/>
            <person name="Ning Z."/>
            <person name="He Z."/>
            <person name="Teodor R."/>
            <person name="Lu Y."/>
            <person name="Bowser T.A."/>
            <person name="Graham I.A."/>
            <person name="Ye K."/>
        </authorList>
    </citation>
    <scope>NUCLEOTIDE SEQUENCE [LARGE SCALE GENOMIC DNA]</scope>
    <source>
        <strain evidence="2">cv. HN1</strain>
        <tissue evidence="1">Leaves</tissue>
    </source>
</reference>
<dbReference type="EMBL" id="CM010721">
    <property type="protein sequence ID" value="RZC69751.1"/>
    <property type="molecule type" value="Genomic_DNA"/>
</dbReference>
<dbReference type="AlphaFoldDB" id="A0A4Y7KC71"/>
<dbReference type="Proteomes" id="UP000316621">
    <property type="component" value="Chromosome 7"/>
</dbReference>
<keyword evidence="2" id="KW-1185">Reference proteome</keyword>
<accession>A0A4Y7KC71</accession>
<evidence type="ECO:0000313" key="2">
    <source>
        <dbReference type="Proteomes" id="UP000316621"/>
    </source>
</evidence>
<sequence length="75" mass="8849">MKKLFKLENPRIPTEVRAKASSMFDHMPHRPVLVMPFMRMDFQDFTSVDKRWIGLPRDDDAFIAGVHKFIDSSRI</sequence>